<proteinExistence type="predicted"/>
<organism evidence="1">
    <name type="scientific">uncultured Rubrobacteraceae bacterium</name>
    <dbReference type="NCBI Taxonomy" id="349277"/>
    <lineage>
        <taxon>Bacteria</taxon>
        <taxon>Bacillati</taxon>
        <taxon>Actinomycetota</taxon>
        <taxon>Rubrobacteria</taxon>
        <taxon>Rubrobacterales</taxon>
        <taxon>Rubrobacteraceae</taxon>
        <taxon>environmental samples</taxon>
    </lineage>
</organism>
<reference evidence="1" key="1">
    <citation type="submission" date="2020-02" db="EMBL/GenBank/DDBJ databases">
        <authorList>
            <person name="Meier V. D."/>
        </authorList>
    </citation>
    <scope>NUCLEOTIDE SEQUENCE</scope>
    <source>
        <strain evidence="1">AVDCRST_MAG01</strain>
    </source>
</reference>
<evidence type="ECO:0000313" key="1">
    <source>
        <dbReference type="EMBL" id="CAA9443845.1"/>
    </source>
</evidence>
<dbReference type="AlphaFoldDB" id="A0A6J4QJG2"/>
<sequence length="77" mass="8213">ALLDGAEGCGPAARAARLAQDDELADFLCGVQDEIIGEARRLLAQRTAVQAGAWVQGCTARYTRVQGVLGVRRRFLA</sequence>
<protein>
    <submittedName>
        <fullName evidence="1">Uncharacterized protein</fullName>
    </submittedName>
</protein>
<accession>A0A6J4QJG2</accession>
<feature type="non-terminal residue" evidence="1">
    <location>
        <position position="1"/>
    </location>
</feature>
<dbReference type="EMBL" id="CADCUW010000504">
    <property type="protein sequence ID" value="CAA9443845.1"/>
    <property type="molecule type" value="Genomic_DNA"/>
</dbReference>
<name>A0A6J4QJG2_9ACTN</name>
<gene>
    <name evidence="1" type="ORF">AVDCRST_MAG01-01-3894</name>
</gene>